<dbReference type="EMBL" id="VJMH01005867">
    <property type="protein sequence ID" value="KAF0692595.1"/>
    <property type="molecule type" value="Genomic_DNA"/>
</dbReference>
<evidence type="ECO:0000313" key="3">
    <source>
        <dbReference type="Proteomes" id="UP000332933"/>
    </source>
</evidence>
<reference evidence="2 3" key="1">
    <citation type="submission" date="2019-03" db="EMBL/GenBank/DDBJ databases">
        <authorList>
            <person name="Gaulin E."/>
            <person name="Dumas B."/>
        </authorList>
    </citation>
    <scope>NUCLEOTIDE SEQUENCE [LARGE SCALE GENOMIC DNA]</scope>
    <source>
        <strain evidence="2">CBS 568.67</strain>
    </source>
</reference>
<organism evidence="2 3">
    <name type="scientific">Aphanomyces stellatus</name>
    <dbReference type="NCBI Taxonomy" id="120398"/>
    <lineage>
        <taxon>Eukaryota</taxon>
        <taxon>Sar</taxon>
        <taxon>Stramenopiles</taxon>
        <taxon>Oomycota</taxon>
        <taxon>Saprolegniomycetes</taxon>
        <taxon>Saprolegniales</taxon>
        <taxon>Verrucalvaceae</taxon>
        <taxon>Aphanomyces</taxon>
    </lineage>
</organism>
<name>A0A485L5F3_9STRA</name>
<reference evidence="1" key="2">
    <citation type="submission" date="2019-06" db="EMBL/GenBank/DDBJ databases">
        <title>Genomics analysis of Aphanomyces spp. identifies a new class of oomycete effector associated with host adaptation.</title>
        <authorList>
            <person name="Gaulin E."/>
        </authorList>
    </citation>
    <scope>NUCLEOTIDE SEQUENCE</scope>
    <source>
        <strain evidence="1">CBS 578.67</strain>
    </source>
</reference>
<keyword evidence="3" id="KW-1185">Reference proteome</keyword>
<evidence type="ECO:0000313" key="2">
    <source>
        <dbReference type="EMBL" id="VFT93112.1"/>
    </source>
</evidence>
<gene>
    <name evidence="2" type="primary">Aste57867_16336</name>
    <name evidence="1" type="ORF">As57867_016279</name>
    <name evidence="2" type="ORF">ASTE57867_16336</name>
</gene>
<proteinExistence type="predicted"/>
<dbReference type="AlphaFoldDB" id="A0A485L5F3"/>
<sequence>MMAVYHYFPLHRLSFPHLVGGGGPIAPTACSSGGYSFDATNGWTIKIKHGGQPWRSFAYLQPCGPNAANPCVDELRFSFQFTNVTSWQGYIKLLFFGDTNNVLGLWPNRGMKLVGFPQCDNMPSKWAGEMRLVDGAWYDIKLTLASSMQLEISRSGQTSSSVWHPLPAASVAAASNGPRVFLVDSQYMRGQDQAVCLYVPQQHSVTKV</sequence>
<accession>A0A485L5F3</accession>
<dbReference type="EMBL" id="CAADRA010005888">
    <property type="protein sequence ID" value="VFT93112.1"/>
    <property type="molecule type" value="Genomic_DNA"/>
</dbReference>
<protein>
    <submittedName>
        <fullName evidence="2">Aste57867_16336 protein</fullName>
    </submittedName>
</protein>
<dbReference type="Proteomes" id="UP000332933">
    <property type="component" value="Unassembled WGS sequence"/>
</dbReference>
<dbReference type="OrthoDB" id="445137at2759"/>
<evidence type="ECO:0000313" key="1">
    <source>
        <dbReference type="EMBL" id="KAF0692595.1"/>
    </source>
</evidence>